<dbReference type="AlphaFoldDB" id="A0A3A6PD51"/>
<evidence type="ECO:0000256" key="1">
    <source>
        <dbReference type="SAM" id="SignalP"/>
    </source>
</evidence>
<organism evidence="2 3">
    <name type="scientific">Paenibacillus pinisoli</name>
    <dbReference type="NCBI Taxonomy" id="1276110"/>
    <lineage>
        <taxon>Bacteria</taxon>
        <taxon>Bacillati</taxon>
        <taxon>Bacillota</taxon>
        <taxon>Bacilli</taxon>
        <taxon>Bacillales</taxon>
        <taxon>Paenibacillaceae</taxon>
        <taxon>Paenibacillus</taxon>
    </lineage>
</organism>
<feature type="signal peptide" evidence="1">
    <location>
        <begin position="1"/>
        <end position="23"/>
    </location>
</feature>
<dbReference type="OrthoDB" id="2597490at2"/>
<keyword evidence="3" id="KW-1185">Reference proteome</keyword>
<dbReference type="RefSeq" id="WP_120113561.1">
    <property type="nucleotide sequence ID" value="NZ_QXQB01000005.1"/>
</dbReference>
<gene>
    <name evidence="2" type="ORF">D3P09_21925</name>
</gene>
<protein>
    <recommendedName>
        <fullName evidence="4">DUF5625 domain-containing protein</fullName>
    </recommendedName>
</protein>
<keyword evidence="1" id="KW-0732">Signal</keyword>
<evidence type="ECO:0000313" key="2">
    <source>
        <dbReference type="EMBL" id="RJX37636.1"/>
    </source>
</evidence>
<sequence length="183" mass="21071">MNNKKAVLAVLALILILAAGFYAYESTTTVRTVPDDIKLEATVMANTNPNMDYDYMLEISLTQDNDSAHLMYPIISGINRLSYDAKDEELGYFLPTNIALVDKDEPRMMDALTTHNLLYWEKDTFYGIWAPVQKGTYKLRAYFNSDQKIEQWEDAKLLYVHSEEGWVGNDMSWSKLIDVRVHL</sequence>
<reference evidence="2 3" key="1">
    <citation type="submission" date="2018-09" db="EMBL/GenBank/DDBJ databases">
        <title>Paenibacillus aracenensis nov. sp. isolated from a cave in southern Spain.</title>
        <authorList>
            <person name="Jurado V."/>
            <person name="Gutierrez-Patricio S."/>
            <person name="Gonzalez-Pimentel J.L."/>
            <person name="Miller A.Z."/>
            <person name="Laiz L."/>
            <person name="Saiz-Jimenez C."/>
        </authorList>
    </citation>
    <scope>NUCLEOTIDE SEQUENCE [LARGE SCALE GENOMIC DNA]</scope>
    <source>
        <strain evidence="2 3">JCM 19203</strain>
    </source>
</reference>
<feature type="chain" id="PRO_5017228084" description="DUF5625 domain-containing protein" evidence="1">
    <location>
        <begin position="24"/>
        <end position="183"/>
    </location>
</feature>
<accession>A0A3A6PD51</accession>
<evidence type="ECO:0008006" key="4">
    <source>
        <dbReference type="Google" id="ProtNLM"/>
    </source>
</evidence>
<dbReference type="Proteomes" id="UP000267798">
    <property type="component" value="Unassembled WGS sequence"/>
</dbReference>
<dbReference type="EMBL" id="QXQB01000005">
    <property type="protein sequence ID" value="RJX37636.1"/>
    <property type="molecule type" value="Genomic_DNA"/>
</dbReference>
<name>A0A3A6PD51_9BACL</name>
<comment type="caution">
    <text evidence="2">The sequence shown here is derived from an EMBL/GenBank/DDBJ whole genome shotgun (WGS) entry which is preliminary data.</text>
</comment>
<proteinExistence type="predicted"/>
<evidence type="ECO:0000313" key="3">
    <source>
        <dbReference type="Proteomes" id="UP000267798"/>
    </source>
</evidence>